<comment type="caution">
    <text evidence="1">The sequence shown here is derived from an EMBL/GenBank/DDBJ whole genome shotgun (WGS) entry which is preliminary data.</text>
</comment>
<proteinExistence type="predicted"/>
<protein>
    <submittedName>
        <fullName evidence="1">Uncharacterized protein</fullName>
    </submittedName>
</protein>
<keyword evidence="2" id="KW-1185">Reference proteome</keyword>
<reference evidence="1 2" key="1">
    <citation type="submission" date="2021-03" db="EMBL/GenBank/DDBJ databases">
        <authorList>
            <person name="Lee D.-H."/>
        </authorList>
    </citation>
    <scope>NUCLEOTIDE SEQUENCE [LARGE SCALE GENOMIC DNA]</scope>
    <source>
        <strain evidence="1 2">MMS20-R2-23</strain>
    </source>
</reference>
<accession>A0ABS3VF95</accession>
<organism evidence="1 2">
    <name type="scientific">Micromonospora antibiotica</name>
    <dbReference type="NCBI Taxonomy" id="2807623"/>
    <lineage>
        <taxon>Bacteria</taxon>
        <taxon>Bacillati</taxon>
        <taxon>Actinomycetota</taxon>
        <taxon>Actinomycetes</taxon>
        <taxon>Micromonosporales</taxon>
        <taxon>Micromonosporaceae</taxon>
        <taxon>Micromonospora</taxon>
    </lineage>
</organism>
<name>A0ABS3VF95_9ACTN</name>
<evidence type="ECO:0000313" key="2">
    <source>
        <dbReference type="Proteomes" id="UP000671399"/>
    </source>
</evidence>
<gene>
    <name evidence="1" type="ORF">JQN83_26210</name>
</gene>
<dbReference type="EMBL" id="JAGFWR010000022">
    <property type="protein sequence ID" value="MBO4164283.1"/>
    <property type="molecule type" value="Genomic_DNA"/>
</dbReference>
<evidence type="ECO:0000313" key="1">
    <source>
        <dbReference type="EMBL" id="MBO4164283.1"/>
    </source>
</evidence>
<sequence>MDSISANLTQLRGDIGVLVETATRHPTAQRHAVLVDVHHQLRLLGQRVNAALGAPDEDRPKEAT</sequence>
<dbReference type="Proteomes" id="UP000671399">
    <property type="component" value="Unassembled WGS sequence"/>
</dbReference>